<organism evidence="1 2">
    <name type="scientific">Rheinheimera salexigens</name>
    <dbReference type="NCBI Taxonomy" id="1628148"/>
    <lineage>
        <taxon>Bacteria</taxon>
        <taxon>Pseudomonadati</taxon>
        <taxon>Pseudomonadota</taxon>
        <taxon>Gammaproteobacteria</taxon>
        <taxon>Chromatiales</taxon>
        <taxon>Chromatiaceae</taxon>
        <taxon>Rheinheimera</taxon>
    </lineage>
</organism>
<reference evidence="2" key="1">
    <citation type="submission" date="2016-09" db="EMBL/GenBank/DDBJ databases">
        <authorList>
            <person name="Wan X."/>
            <person name="Hou S."/>
        </authorList>
    </citation>
    <scope>NUCLEOTIDE SEQUENCE [LARGE SCALE GENOMIC DNA]</scope>
    <source>
        <strain evidence="2">KH87</strain>
    </source>
</reference>
<evidence type="ECO:0000313" key="1">
    <source>
        <dbReference type="EMBL" id="OEY68481.1"/>
    </source>
</evidence>
<proteinExistence type="predicted"/>
<dbReference type="Gene3D" id="2.60.40.1120">
    <property type="entry name" value="Carboxypeptidase-like, regulatory domain"/>
    <property type="match status" value="1"/>
</dbReference>
<sequence>MNISMKWLSTAAMVAILAACGGSDKDNTPDSLYKLSGTVSGLNGTLVLAVNTNNITINNSGNISLGSQFTSGTSVNLSITSQPNGQSCQVSSASTITFANADINNVAISCTNLQYNVSGTATGLERPITLQYSYGAQTDSTEINGDDNFTLPHTFVYGNEIDFNLPPAIGHNCTITPQNIVITENVNNLEVNCSTFGQISGRVNAYNTGVALNGAQVEVFVLNQDSEPVIIQTVLSDDNGDFSVKGVGYFDRITLRATADNYVTRSEVVRTSELNPDTTVSIGMLKVDFTETFAANEAKEIIDPNTALRITLPANAFVDGQGAIYNGQITAAITNIDASSDPAIMPGYYLAIDPDSGEEMVFESFGALNAVFSDSNNNPLQLAEGSKAQIRIPLAARGVNPPATIPLIHFNEQTGIWDVEGEAQLISDDQNRKYYAGEVTHFSTWNADYLFESVNISGCAIDNQTQLPVAGVRMISDGVNYIGRSVAYTNVTGEFSIAVRPNSEVLLSIRDADGQSNTMRVNVAAGNVNLNNCLTTDQGAMIVSLTWGANPRDLDTHFKGPTIADSLTDRFHIYYARSSSTVEGVTMYLDVDDTSSYGPEILTIPRFPLPGRYIYSVHHYSGSGTIYQSPTRVEVLLNGISYVFSPSEDDETSGINNTWLVFEVVVSNDGTVELIPIDSYTSVRNNDLPAAVNLTPLMQLPPKVMVD</sequence>
<dbReference type="OrthoDB" id="5624957at2"/>
<dbReference type="RefSeq" id="WP_070048048.1">
    <property type="nucleotide sequence ID" value="NZ_CBCSDO010000001.1"/>
</dbReference>
<name>A0A1E7Q2X8_9GAMM</name>
<dbReference type="AlphaFoldDB" id="A0A1E7Q2X8"/>
<dbReference type="Proteomes" id="UP000242258">
    <property type="component" value="Unassembled WGS sequence"/>
</dbReference>
<gene>
    <name evidence="1" type="ORF">BI198_02025</name>
</gene>
<accession>A0A1E7Q2X8</accession>
<evidence type="ECO:0008006" key="3">
    <source>
        <dbReference type="Google" id="ProtNLM"/>
    </source>
</evidence>
<evidence type="ECO:0000313" key="2">
    <source>
        <dbReference type="Proteomes" id="UP000242258"/>
    </source>
</evidence>
<keyword evidence="2" id="KW-1185">Reference proteome</keyword>
<dbReference type="PROSITE" id="PS51257">
    <property type="entry name" value="PROKAR_LIPOPROTEIN"/>
    <property type="match status" value="1"/>
</dbReference>
<dbReference type="EMBL" id="MKEK01000001">
    <property type="protein sequence ID" value="OEY68481.1"/>
    <property type="molecule type" value="Genomic_DNA"/>
</dbReference>
<protein>
    <recommendedName>
        <fullName evidence="3">Carboxypeptidase regulatory-like domain-containing protein</fullName>
    </recommendedName>
</protein>
<comment type="caution">
    <text evidence="1">The sequence shown here is derived from an EMBL/GenBank/DDBJ whole genome shotgun (WGS) entry which is preliminary data.</text>
</comment>